<dbReference type="Gene3D" id="3.30.420.10">
    <property type="entry name" value="Ribonuclease H-like superfamily/Ribonuclease H"/>
    <property type="match status" value="1"/>
</dbReference>
<dbReference type="Proteomes" id="UP000436088">
    <property type="component" value="Unassembled WGS sequence"/>
</dbReference>
<sequence length="215" mass="23967">MTPPKAHAVDSFGWKWQSNWLFTVKSEYELRTKTEPGSVANIWNIIAKFKERGRRLMSTSSSCGVCDASDETIDHLFRTCPTALESGICCLGQFYGTYGSIEICVFDREKLGCTPLRSKWAAPPANWMKLNVDGARDKDENDSCGGVIRDSKGEWKIGFARAVGISSSFEAELWGVFEGLKHAWSVGARSVIVETDNGEVFKAKRKISDNFISYL</sequence>
<dbReference type="PANTHER" id="PTHR47723:SF19">
    <property type="entry name" value="POLYNUCLEOTIDYL TRANSFERASE, RIBONUCLEASE H-LIKE SUPERFAMILY PROTEIN"/>
    <property type="match status" value="1"/>
</dbReference>
<dbReference type="GO" id="GO:0003676">
    <property type="term" value="F:nucleic acid binding"/>
    <property type="evidence" value="ECO:0007669"/>
    <property type="project" value="InterPro"/>
</dbReference>
<evidence type="ECO:0000313" key="2">
    <source>
        <dbReference type="EMBL" id="KAE8675521.1"/>
    </source>
</evidence>
<protein>
    <recommendedName>
        <fullName evidence="1">RNase H type-1 domain-containing protein</fullName>
    </recommendedName>
</protein>
<reference evidence="2" key="1">
    <citation type="submission" date="2019-09" db="EMBL/GenBank/DDBJ databases">
        <title>Draft genome information of white flower Hibiscus syriacus.</title>
        <authorList>
            <person name="Kim Y.-M."/>
        </authorList>
    </citation>
    <scope>NUCLEOTIDE SEQUENCE [LARGE SCALE GENOMIC DNA]</scope>
    <source>
        <strain evidence="2">YM2019G1</strain>
    </source>
</reference>
<evidence type="ECO:0000259" key="1">
    <source>
        <dbReference type="Pfam" id="PF13456"/>
    </source>
</evidence>
<dbReference type="InterPro" id="IPR002156">
    <property type="entry name" value="RNaseH_domain"/>
</dbReference>
<dbReference type="InterPro" id="IPR053151">
    <property type="entry name" value="RNase_H-like"/>
</dbReference>
<dbReference type="InterPro" id="IPR012337">
    <property type="entry name" value="RNaseH-like_sf"/>
</dbReference>
<dbReference type="InterPro" id="IPR044730">
    <property type="entry name" value="RNase_H-like_dom_plant"/>
</dbReference>
<dbReference type="EMBL" id="VEPZ02001399">
    <property type="protein sequence ID" value="KAE8675521.1"/>
    <property type="molecule type" value="Genomic_DNA"/>
</dbReference>
<keyword evidence="3" id="KW-1185">Reference proteome</keyword>
<name>A0A6A2XHE9_HIBSY</name>
<dbReference type="GO" id="GO:0004523">
    <property type="term" value="F:RNA-DNA hybrid ribonuclease activity"/>
    <property type="evidence" value="ECO:0007669"/>
    <property type="project" value="InterPro"/>
</dbReference>
<dbReference type="Pfam" id="PF13456">
    <property type="entry name" value="RVT_3"/>
    <property type="match status" value="1"/>
</dbReference>
<comment type="caution">
    <text evidence="2">The sequence shown here is derived from an EMBL/GenBank/DDBJ whole genome shotgun (WGS) entry which is preliminary data.</text>
</comment>
<evidence type="ECO:0000313" key="3">
    <source>
        <dbReference type="Proteomes" id="UP000436088"/>
    </source>
</evidence>
<accession>A0A6A2XHE9</accession>
<dbReference type="InterPro" id="IPR036397">
    <property type="entry name" value="RNaseH_sf"/>
</dbReference>
<dbReference type="SUPFAM" id="SSF53098">
    <property type="entry name" value="Ribonuclease H-like"/>
    <property type="match status" value="1"/>
</dbReference>
<dbReference type="AlphaFoldDB" id="A0A6A2XHE9"/>
<organism evidence="2 3">
    <name type="scientific">Hibiscus syriacus</name>
    <name type="common">Rose of Sharon</name>
    <dbReference type="NCBI Taxonomy" id="106335"/>
    <lineage>
        <taxon>Eukaryota</taxon>
        <taxon>Viridiplantae</taxon>
        <taxon>Streptophyta</taxon>
        <taxon>Embryophyta</taxon>
        <taxon>Tracheophyta</taxon>
        <taxon>Spermatophyta</taxon>
        <taxon>Magnoliopsida</taxon>
        <taxon>eudicotyledons</taxon>
        <taxon>Gunneridae</taxon>
        <taxon>Pentapetalae</taxon>
        <taxon>rosids</taxon>
        <taxon>malvids</taxon>
        <taxon>Malvales</taxon>
        <taxon>Malvaceae</taxon>
        <taxon>Malvoideae</taxon>
        <taxon>Hibiscus</taxon>
    </lineage>
</organism>
<dbReference type="CDD" id="cd06222">
    <property type="entry name" value="RNase_H_like"/>
    <property type="match status" value="1"/>
</dbReference>
<proteinExistence type="predicted"/>
<gene>
    <name evidence="2" type="ORF">F3Y22_tig00111662pilonHSYRG00061</name>
</gene>
<feature type="domain" description="RNase H type-1" evidence="1">
    <location>
        <begin position="131"/>
        <end position="203"/>
    </location>
</feature>
<dbReference type="PANTHER" id="PTHR47723">
    <property type="entry name" value="OS05G0353850 PROTEIN"/>
    <property type="match status" value="1"/>
</dbReference>